<sequence length="437" mass="48994">MMKEVKEAFRFVNSSALWYMLLWTISLVSSYLQLLRARILGSKSTPISASIDPNLGSSRPICVITGATSGLGKATAFSLAEKGFHIVLVGRSPQLLSETLKEIKSRNKDAQLKTFEVDMSSFKSIFKFKNSLEKWLPDSELHPSIQLLVNNAGIMATSSRPTTDGYDRMMATNYIGPFCLTKLLLPLLKNSSVPSRVVNVTSFTHRYASLRKFDKDSVTGVYLWALNKYPYPQTYEYSKLCLLLFSYELHRQLRLTDDSHHVTVIAADPGFAKTNIMHEFPSYVLAIAFLGFKILGLLQSPHEGAESFIDAALAPPETSGAYYFGGKGRTIESSQVSRDSKLAEQLWETSCFVRLISWIKRFSGRGDYNHRIEINIYLYIKSVNEIMMESKAGNKKSSTSSLFYEAPLGYSIEDVRPNGGIKKFKSSVYSNCAKRPS</sequence>
<dbReference type="InterPro" id="IPR002347">
    <property type="entry name" value="SDR_fam"/>
</dbReference>
<dbReference type="InterPro" id="IPR012511">
    <property type="entry name" value="AdoMetDC_leader"/>
</dbReference>
<comment type="caution">
    <text evidence="4">The sequence shown here is derived from an EMBL/GenBank/DDBJ whole genome shotgun (WGS) entry which is preliminary data.</text>
</comment>
<proteinExistence type="inferred from homology"/>
<keyword evidence="3" id="KW-0472">Membrane</keyword>
<keyword evidence="3" id="KW-0812">Transmembrane</keyword>
<keyword evidence="5" id="KW-1185">Reference proteome</keyword>
<evidence type="ECO:0000256" key="2">
    <source>
        <dbReference type="ARBA" id="ARBA00023002"/>
    </source>
</evidence>
<organism evidence="4 5">
    <name type="scientific">Microthlaspi erraticum</name>
    <dbReference type="NCBI Taxonomy" id="1685480"/>
    <lineage>
        <taxon>Eukaryota</taxon>
        <taxon>Viridiplantae</taxon>
        <taxon>Streptophyta</taxon>
        <taxon>Embryophyta</taxon>
        <taxon>Tracheophyta</taxon>
        <taxon>Spermatophyta</taxon>
        <taxon>Magnoliopsida</taxon>
        <taxon>eudicotyledons</taxon>
        <taxon>Gunneridae</taxon>
        <taxon>Pentapetalae</taxon>
        <taxon>rosids</taxon>
        <taxon>malvids</taxon>
        <taxon>Brassicales</taxon>
        <taxon>Brassicaceae</taxon>
        <taxon>Coluteocarpeae</taxon>
        <taxon>Microthlaspi</taxon>
    </lineage>
</organism>
<name>A0A6D2HRL2_9BRAS</name>
<dbReference type="SUPFAM" id="SSF51735">
    <property type="entry name" value="NAD(P)-binding Rossmann-fold domains"/>
    <property type="match status" value="1"/>
</dbReference>
<dbReference type="PANTHER" id="PTHR24320">
    <property type="entry name" value="RETINOL DEHYDROGENASE"/>
    <property type="match status" value="1"/>
</dbReference>
<dbReference type="PRINTS" id="PR00081">
    <property type="entry name" value="GDHRDH"/>
</dbReference>
<keyword evidence="2" id="KW-0560">Oxidoreductase</keyword>
<evidence type="ECO:0000313" key="4">
    <source>
        <dbReference type="EMBL" id="CAA7018151.1"/>
    </source>
</evidence>
<dbReference type="GO" id="GO:0016491">
    <property type="term" value="F:oxidoreductase activity"/>
    <property type="evidence" value="ECO:0007669"/>
    <property type="project" value="UniProtKB-KW"/>
</dbReference>
<dbReference type="Gene3D" id="3.40.50.720">
    <property type="entry name" value="NAD(P)-binding Rossmann-like Domain"/>
    <property type="match status" value="1"/>
</dbReference>
<dbReference type="OrthoDB" id="542013at2759"/>
<evidence type="ECO:0000256" key="3">
    <source>
        <dbReference type="SAM" id="Phobius"/>
    </source>
</evidence>
<dbReference type="Pfam" id="PF00106">
    <property type="entry name" value="adh_short"/>
    <property type="match status" value="1"/>
</dbReference>
<dbReference type="Proteomes" id="UP000467841">
    <property type="component" value="Unassembled WGS sequence"/>
</dbReference>
<keyword evidence="3" id="KW-1133">Transmembrane helix</keyword>
<protein>
    <submittedName>
        <fullName evidence="4">Uncharacterized protein</fullName>
    </submittedName>
</protein>
<dbReference type="EMBL" id="CACVBM020000355">
    <property type="protein sequence ID" value="CAA7018151.1"/>
    <property type="molecule type" value="Genomic_DNA"/>
</dbReference>
<accession>A0A6D2HRL2</accession>
<evidence type="ECO:0000256" key="1">
    <source>
        <dbReference type="ARBA" id="ARBA00006484"/>
    </source>
</evidence>
<dbReference type="PANTHER" id="PTHR24320:SF227">
    <property type="entry name" value="RETINOL DEHYDROGENASE 11"/>
    <property type="match status" value="1"/>
</dbReference>
<dbReference type="AlphaFoldDB" id="A0A6D2HRL2"/>
<feature type="transmembrane region" description="Helical" evidence="3">
    <location>
        <begin position="16"/>
        <end position="35"/>
    </location>
</feature>
<gene>
    <name evidence="4" type="ORF">MERR_LOCUS5386</name>
</gene>
<dbReference type="InterPro" id="IPR036291">
    <property type="entry name" value="NAD(P)-bd_dom_sf"/>
</dbReference>
<comment type="similarity">
    <text evidence="1">Belongs to the short-chain dehydrogenases/reductases (SDR) family.</text>
</comment>
<reference evidence="4" key="1">
    <citation type="submission" date="2020-01" db="EMBL/GenBank/DDBJ databases">
        <authorList>
            <person name="Mishra B."/>
        </authorList>
    </citation>
    <scope>NUCLEOTIDE SEQUENCE [LARGE SCALE GENOMIC DNA]</scope>
</reference>
<evidence type="ECO:0000313" key="5">
    <source>
        <dbReference type="Proteomes" id="UP000467841"/>
    </source>
</evidence>
<dbReference type="Pfam" id="PF08132">
    <property type="entry name" value="AdoMetDC_leader"/>
    <property type="match status" value="1"/>
</dbReference>